<evidence type="ECO:0000256" key="5">
    <source>
        <dbReference type="RuleBase" id="RU003968"/>
    </source>
</evidence>
<feature type="domain" description="Glucose-methanol-choline oxidoreductase N-terminal" evidence="7">
    <location>
        <begin position="255"/>
        <end position="269"/>
    </location>
</feature>
<organism evidence="8 9">
    <name type="scientific">Pseudonocardia alaniniphila</name>
    <dbReference type="NCBI Taxonomy" id="75291"/>
    <lineage>
        <taxon>Bacteria</taxon>
        <taxon>Bacillati</taxon>
        <taxon>Actinomycetota</taxon>
        <taxon>Actinomycetes</taxon>
        <taxon>Pseudonocardiales</taxon>
        <taxon>Pseudonocardiaceae</taxon>
        <taxon>Pseudonocardia</taxon>
    </lineage>
</organism>
<keyword evidence="3 5" id="KW-0285">Flavoprotein</keyword>
<gene>
    <name evidence="8" type="ORF">MMF94_18915</name>
</gene>
<proteinExistence type="inferred from homology"/>
<dbReference type="RefSeq" id="WP_241038295.1">
    <property type="nucleotide sequence ID" value="NZ_BAAAJF010000012.1"/>
</dbReference>
<feature type="domain" description="Glucose-methanol-choline oxidoreductase N-terminal" evidence="6">
    <location>
        <begin position="82"/>
        <end position="105"/>
    </location>
</feature>
<evidence type="ECO:0000313" key="9">
    <source>
        <dbReference type="Proteomes" id="UP001299970"/>
    </source>
</evidence>
<dbReference type="EMBL" id="JAKXMK010000016">
    <property type="protein sequence ID" value="MCH6167764.1"/>
    <property type="molecule type" value="Genomic_DNA"/>
</dbReference>
<evidence type="ECO:0000256" key="1">
    <source>
        <dbReference type="ARBA" id="ARBA00001974"/>
    </source>
</evidence>
<dbReference type="SUPFAM" id="SSF51905">
    <property type="entry name" value="FAD/NAD(P)-binding domain"/>
    <property type="match status" value="1"/>
</dbReference>
<dbReference type="Proteomes" id="UP001299970">
    <property type="component" value="Unassembled WGS sequence"/>
</dbReference>
<dbReference type="Pfam" id="PF05199">
    <property type="entry name" value="GMC_oxred_C"/>
    <property type="match status" value="1"/>
</dbReference>
<dbReference type="PANTHER" id="PTHR11552:SF147">
    <property type="entry name" value="CHOLINE DEHYDROGENASE, MITOCHONDRIAL"/>
    <property type="match status" value="1"/>
</dbReference>
<dbReference type="SUPFAM" id="SSF54373">
    <property type="entry name" value="FAD-linked reductases, C-terminal domain"/>
    <property type="match status" value="1"/>
</dbReference>
<dbReference type="Pfam" id="PF00732">
    <property type="entry name" value="GMC_oxred_N"/>
    <property type="match status" value="1"/>
</dbReference>
<dbReference type="PIRSF" id="PIRSF000137">
    <property type="entry name" value="Alcohol_oxidase"/>
    <property type="match status" value="1"/>
</dbReference>
<dbReference type="Gene3D" id="3.50.50.60">
    <property type="entry name" value="FAD/NAD(P)-binding domain"/>
    <property type="match status" value="1"/>
</dbReference>
<accession>A0ABS9TGV4</accession>
<dbReference type="InterPro" id="IPR036188">
    <property type="entry name" value="FAD/NAD-bd_sf"/>
</dbReference>
<evidence type="ECO:0000313" key="8">
    <source>
        <dbReference type="EMBL" id="MCH6167764.1"/>
    </source>
</evidence>
<dbReference type="InterPro" id="IPR000172">
    <property type="entry name" value="GMC_OxRdtase_N"/>
</dbReference>
<keyword evidence="4 5" id="KW-0274">FAD</keyword>
<dbReference type="PROSITE" id="PS00624">
    <property type="entry name" value="GMC_OXRED_2"/>
    <property type="match status" value="1"/>
</dbReference>
<dbReference type="PROSITE" id="PS00623">
    <property type="entry name" value="GMC_OXRED_1"/>
    <property type="match status" value="1"/>
</dbReference>
<evidence type="ECO:0000259" key="7">
    <source>
        <dbReference type="PROSITE" id="PS00624"/>
    </source>
</evidence>
<dbReference type="InterPro" id="IPR007867">
    <property type="entry name" value="GMC_OxRtase_C"/>
</dbReference>
<reference evidence="8 9" key="1">
    <citation type="submission" date="2022-03" db="EMBL/GenBank/DDBJ databases">
        <title>Pseudonocardia alaer sp. nov., a novel actinomycete isolated from reed forest soil.</title>
        <authorList>
            <person name="Wang L."/>
        </authorList>
    </citation>
    <scope>NUCLEOTIDE SEQUENCE [LARGE SCALE GENOMIC DNA]</scope>
    <source>
        <strain evidence="8 9">Y-16303</strain>
    </source>
</reference>
<evidence type="ECO:0000256" key="2">
    <source>
        <dbReference type="ARBA" id="ARBA00010790"/>
    </source>
</evidence>
<comment type="similarity">
    <text evidence="2 5">Belongs to the GMC oxidoreductase family.</text>
</comment>
<evidence type="ECO:0000259" key="6">
    <source>
        <dbReference type="PROSITE" id="PS00623"/>
    </source>
</evidence>
<comment type="caution">
    <text evidence="8">The sequence shown here is derived from an EMBL/GenBank/DDBJ whole genome shotgun (WGS) entry which is preliminary data.</text>
</comment>
<comment type="cofactor">
    <cofactor evidence="1">
        <name>FAD</name>
        <dbReference type="ChEBI" id="CHEBI:57692"/>
    </cofactor>
</comment>
<dbReference type="PANTHER" id="PTHR11552">
    <property type="entry name" value="GLUCOSE-METHANOL-CHOLINE GMC OXIDOREDUCTASE"/>
    <property type="match status" value="1"/>
</dbReference>
<dbReference type="Gene3D" id="3.30.560.10">
    <property type="entry name" value="Glucose Oxidase, domain 3"/>
    <property type="match status" value="1"/>
</dbReference>
<evidence type="ECO:0000256" key="4">
    <source>
        <dbReference type="ARBA" id="ARBA00022827"/>
    </source>
</evidence>
<sequence>MSYMDVFDYVIVGAGSAGCVLAGRLSEDPGRRVLLLEAGGEDTAPAVRIPAAFATLLGTECDWGYSTVRQTHTGTSIHMPRGRMLGGSSSLNAMAYIRGNHADYDGWRDHHGAAGWGFDDVLPYFVRAEGNNRLAGPLHGTDGPLRVEDKVFDHEVCLAWVESAAEWGLRRTDDFNGESQMGTGPFQLTCHDGQRWSAADAYLRPALERPNLEVRTGAQVTRVVVENGRAVGVVHRDGDREVAVRAEAEVLLCGGSINSPQLLLLSGIGPADHLRDFGIDVVVDLPGVGSNLHDHPTVPLIQVITGPDLADLAATPAAQTLWAQCGRGPLGTSPAEMCAFFSTRGNLTVPDMQVHAGAMPFADTLAPPGRPCMTTTVSLLAPRSRGTLKLRSADPLSHPEIDLALYDDRRDLDDLVHGLQNTIAMTETDPVAQYLVEPLLPIPTDLDGGAMAAYARRWTQTMYHPVGTCAMGTGDDAVVDPHLRVRGMGGLRVVDASVMPQIVRGNTNAGTIMIAEKAADLIRS</sequence>
<name>A0ABS9TGV4_9PSEU</name>
<evidence type="ECO:0000256" key="3">
    <source>
        <dbReference type="ARBA" id="ARBA00022630"/>
    </source>
</evidence>
<dbReference type="InterPro" id="IPR012132">
    <property type="entry name" value="GMC_OxRdtase"/>
</dbReference>
<protein>
    <submittedName>
        <fullName evidence="8">GMC family oxidoreductase N-terminal domain-containing protein</fullName>
    </submittedName>
</protein>
<keyword evidence="9" id="KW-1185">Reference proteome</keyword>